<gene>
    <name evidence="1" type="ORF">GOP47_0005324</name>
</gene>
<dbReference type="AlphaFoldDB" id="A0A9D4V4W3"/>
<accession>A0A9D4V4W3</accession>
<keyword evidence="2" id="KW-1185">Reference proteome</keyword>
<evidence type="ECO:0000313" key="1">
    <source>
        <dbReference type="EMBL" id="KAI5079845.1"/>
    </source>
</evidence>
<protein>
    <submittedName>
        <fullName evidence="1">Uncharacterized protein</fullName>
    </submittedName>
</protein>
<proteinExistence type="predicted"/>
<organism evidence="1 2">
    <name type="scientific">Adiantum capillus-veneris</name>
    <name type="common">Maidenhair fern</name>
    <dbReference type="NCBI Taxonomy" id="13818"/>
    <lineage>
        <taxon>Eukaryota</taxon>
        <taxon>Viridiplantae</taxon>
        <taxon>Streptophyta</taxon>
        <taxon>Embryophyta</taxon>
        <taxon>Tracheophyta</taxon>
        <taxon>Polypodiopsida</taxon>
        <taxon>Polypodiidae</taxon>
        <taxon>Polypodiales</taxon>
        <taxon>Pteridineae</taxon>
        <taxon>Pteridaceae</taxon>
        <taxon>Vittarioideae</taxon>
        <taxon>Adiantum</taxon>
    </lineage>
</organism>
<dbReference type="EMBL" id="JABFUD020000005">
    <property type="protein sequence ID" value="KAI5079845.1"/>
    <property type="molecule type" value="Genomic_DNA"/>
</dbReference>
<name>A0A9D4V4W3_ADICA</name>
<sequence>MIAKYAGQVVGVFVQNGGKSFLQLLNRYFKWENPASHNVLELRTQVSTILYNWIVHCNVINSFMIFRVLWINALCFGVHIWSESNTSSWLWIMRPSSPAVTSQASFIELASHLQVLLLHRPASANSQAIFTCSNFAEFVGHLHLL</sequence>
<comment type="caution">
    <text evidence="1">The sequence shown here is derived from an EMBL/GenBank/DDBJ whole genome shotgun (WGS) entry which is preliminary data.</text>
</comment>
<reference evidence="1 2" key="1">
    <citation type="submission" date="2021-01" db="EMBL/GenBank/DDBJ databases">
        <title>Adiantum capillus-veneris genome.</title>
        <authorList>
            <person name="Fang Y."/>
            <person name="Liao Q."/>
        </authorList>
    </citation>
    <scope>NUCLEOTIDE SEQUENCE [LARGE SCALE GENOMIC DNA]</scope>
    <source>
        <strain evidence="1">H3</strain>
        <tissue evidence="1">Leaf</tissue>
    </source>
</reference>
<evidence type="ECO:0000313" key="2">
    <source>
        <dbReference type="Proteomes" id="UP000886520"/>
    </source>
</evidence>
<dbReference type="Proteomes" id="UP000886520">
    <property type="component" value="Chromosome 5"/>
</dbReference>